<dbReference type="EMBL" id="JBGORX010000001">
    <property type="protein sequence ID" value="MFJ1267001.1"/>
    <property type="molecule type" value="Genomic_DNA"/>
</dbReference>
<evidence type="ECO:0000313" key="4">
    <source>
        <dbReference type="Proteomes" id="UP001615550"/>
    </source>
</evidence>
<name>A0ABW8D4X2_9GAMM</name>
<dbReference type="Proteomes" id="UP001615550">
    <property type="component" value="Unassembled WGS sequence"/>
</dbReference>
<dbReference type="Pfam" id="PF11393">
    <property type="entry name" value="T4BSS_DotI_IcmL"/>
    <property type="match status" value="1"/>
</dbReference>
<feature type="compositionally biased region" description="Low complexity" evidence="1">
    <location>
        <begin position="29"/>
        <end position="45"/>
    </location>
</feature>
<reference evidence="3 4" key="1">
    <citation type="submission" date="2024-08" db="EMBL/GenBank/DDBJ databases">
        <title>Draft Genome Sequence of Legionella lytica strain DSB2004, Isolated From a Fire Sprinkler System.</title>
        <authorList>
            <person name="Everhart A.D."/>
            <person name="Kidane D.T."/>
            <person name="Farone A.L."/>
            <person name="Farone M.B."/>
        </authorList>
    </citation>
    <scope>NUCLEOTIDE SEQUENCE [LARGE SCALE GENOMIC DNA]</scope>
    <source>
        <strain evidence="3 4">DSB2004</strain>
    </source>
</reference>
<proteinExistence type="predicted"/>
<evidence type="ECO:0000256" key="1">
    <source>
        <dbReference type="SAM" id="MobiDB-lite"/>
    </source>
</evidence>
<protein>
    <submittedName>
        <fullName evidence="3">DotI/IcmL family type IV secretion protein</fullName>
    </submittedName>
</protein>
<dbReference type="RefSeq" id="WP_400185478.1">
    <property type="nucleotide sequence ID" value="NZ_JBGORX010000001.1"/>
</dbReference>
<accession>A0ABW8D4X2</accession>
<gene>
    <name evidence="3" type="ORF">ACD661_00360</name>
</gene>
<dbReference type="CDD" id="cd16385">
    <property type="entry name" value="IcmL"/>
    <property type="match status" value="1"/>
</dbReference>
<evidence type="ECO:0000313" key="3">
    <source>
        <dbReference type="EMBL" id="MFJ1267001.1"/>
    </source>
</evidence>
<keyword evidence="4" id="KW-1185">Reference proteome</keyword>
<feature type="region of interest" description="Disordered" evidence="1">
    <location>
        <begin position="204"/>
        <end position="239"/>
    </location>
</feature>
<feature type="compositionally biased region" description="Polar residues" evidence="1">
    <location>
        <begin position="224"/>
        <end position="233"/>
    </location>
</feature>
<evidence type="ECO:0000256" key="2">
    <source>
        <dbReference type="SAM" id="SignalP"/>
    </source>
</evidence>
<sequence length="239" mass="25472">MKKTILWSALATLISTQVYAADPTPPATPAAAPQPASSAVPAAPAAPITPAPTPSAVIDCNYKIPAQVKSVEQSVVLAWSEKAVIQSFSFDPNTLDAQMQKLQVCFTEQGWTGFSTALQKSGNLEAIKSQSLTVSSHIDGQGFITAAKDNQWKVTLPLVVVYQNEKEKVSQLLSVDLTVNRKPTGDLGITQMIATPRGTVTTKKPVLINNPENTNLDTRPPAENTPNAPQNQPVIGKPH</sequence>
<organism evidence="3 4">
    <name type="scientific">Legionella lytica</name>
    <dbReference type="NCBI Taxonomy" id="96232"/>
    <lineage>
        <taxon>Bacteria</taxon>
        <taxon>Pseudomonadati</taxon>
        <taxon>Pseudomonadota</taxon>
        <taxon>Gammaproteobacteria</taxon>
        <taxon>Legionellales</taxon>
        <taxon>Legionellaceae</taxon>
        <taxon>Legionella</taxon>
    </lineage>
</organism>
<keyword evidence="2" id="KW-0732">Signal</keyword>
<feature type="signal peptide" evidence="2">
    <location>
        <begin position="1"/>
        <end position="20"/>
    </location>
</feature>
<dbReference type="InterPro" id="IPR021055">
    <property type="entry name" value="T4BSS_IcmL/DotI"/>
</dbReference>
<feature type="chain" id="PRO_5045420515" evidence="2">
    <location>
        <begin position="21"/>
        <end position="239"/>
    </location>
</feature>
<feature type="region of interest" description="Disordered" evidence="1">
    <location>
        <begin position="24"/>
        <end position="45"/>
    </location>
</feature>
<comment type="caution">
    <text evidence="3">The sequence shown here is derived from an EMBL/GenBank/DDBJ whole genome shotgun (WGS) entry which is preliminary data.</text>
</comment>